<dbReference type="InterPro" id="IPR003399">
    <property type="entry name" value="Mce/MlaD"/>
</dbReference>
<proteinExistence type="predicted"/>
<feature type="region of interest" description="Disordered" evidence="1">
    <location>
        <begin position="328"/>
        <end position="428"/>
    </location>
</feature>
<name>A0A849HJ51_9MICO</name>
<reference evidence="4 5" key="1">
    <citation type="submission" date="2020-04" db="EMBL/GenBank/DDBJ databases">
        <title>Knoellia sp. isolate from air conditioner.</title>
        <authorList>
            <person name="Chea S."/>
            <person name="Kim D.-U."/>
        </authorList>
    </citation>
    <scope>NUCLEOTIDE SEQUENCE [LARGE SCALE GENOMIC DNA]</scope>
    <source>
        <strain evidence="4 5">DB2414S</strain>
    </source>
</reference>
<gene>
    <name evidence="4" type="ORF">HJG52_15785</name>
</gene>
<accession>A0A849HJ51</accession>
<dbReference type="PANTHER" id="PTHR33371:SF16">
    <property type="entry name" value="MCE-FAMILY PROTEIN MCE3F"/>
    <property type="match status" value="1"/>
</dbReference>
<protein>
    <submittedName>
        <fullName evidence="4">MCE family protein</fullName>
    </submittedName>
</protein>
<evidence type="ECO:0000313" key="5">
    <source>
        <dbReference type="Proteomes" id="UP000588586"/>
    </source>
</evidence>
<keyword evidence="5" id="KW-1185">Reference proteome</keyword>
<evidence type="ECO:0000256" key="1">
    <source>
        <dbReference type="SAM" id="MobiDB-lite"/>
    </source>
</evidence>
<dbReference type="Pfam" id="PF02470">
    <property type="entry name" value="MlaD"/>
    <property type="match status" value="1"/>
</dbReference>
<dbReference type="NCBIfam" id="TIGR00996">
    <property type="entry name" value="Mtu_fam_mce"/>
    <property type="match status" value="1"/>
</dbReference>
<dbReference type="Pfam" id="PF11887">
    <property type="entry name" value="Mce4_CUP1"/>
    <property type="match status" value="1"/>
</dbReference>
<feature type="domain" description="Mammalian cell entry C-terminal" evidence="3">
    <location>
        <begin position="121"/>
        <end position="271"/>
    </location>
</feature>
<dbReference type="InterPro" id="IPR052336">
    <property type="entry name" value="MlaD_Phospholipid_Transporter"/>
</dbReference>
<dbReference type="AlphaFoldDB" id="A0A849HJ51"/>
<sequence length="428" mass="45456">MIRRGVKVQLFAFLLITLVTVSLLSAKYVGLYDRLVGGQYHVSANFEQSGGIFVGSEVSYRGVTVGRVDGLRLSKDGVLVDAKIQRGVKIPKDTKVVVENRSAVGEQYLDFQPRREGGPVLANGDVIPRKDTAFPLRVDTLLLDLDQTVNSVDKKDLRVVVDELGQAFEGGGTDLQRLIDSGDKLTRSATEALPETVKLLDDGRIVLDTQRDTSGQIKTFASNFEGLTATLKTSDPDLRLVLDRGAVASKELESLIRDNQGNLATLIANLITVGQVTTSNVAGIRQLLVTYPDVVAGGFTVVDKSAKDGRYSANFGLALSQDGPVCERGYEGTTKRTPQETSNTKANTSARCALPRGSASSVRGAQNAPGPTGIPGSSVPLAFGDQPVSPGMAASLGIPTAQVSVPQPPTGGESSDSSWLWIMKEAAR</sequence>
<feature type="compositionally biased region" description="Polar residues" evidence="1">
    <location>
        <begin position="339"/>
        <end position="350"/>
    </location>
</feature>
<feature type="compositionally biased region" description="Basic and acidic residues" evidence="1">
    <location>
        <begin position="328"/>
        <end position="338"/>
    </location>
</feature>
<evidence type="ECO:0000259" key="3">
    <source>
        <dbReference type="Pfam" id="PF11887"/>
    </source>
</evidence>
<organism evidence="4 5">
    <name type="scientific">Knoellia koreensis</name>
    <dbReference type="NCBI Taxonomy" id="2730921"/>
    <lineage>
        <taxon>Bacteria</taxon>
        <taxon>Bacillati</taxon>
        <taxon>Actinomycetota</taxon>
        <taxon>Actinomycetes</taxon>
        <taxon>Micrococcales</taxon>
        <taxon>Intrasporangiaceae</taxon>
        <taxon>Knoellia</taxon>
    </lineage>
</organism>
<dbReference type="EMBL" id="JABEPQ010000004">
    <property type="protein sequence ID" value="NNM47458.1"/>
    <property type="molecule type" value="Genomic_DNA"/>
</dbReference>
<dbReference type="InterPro" id="IPR024516">
    <property type="entry name" value="Mce_C"/>
</dbReference>
<dbReference type="InterPro" id="IPR005693">
    <property type="entry name" value="Mce"/>
</dbReference>
<dbReference type="Proteomes" id="UP000588586">
    <property type="component" value="Unassembled WGS sequence"/>
</dbReference>
<dbReference type="PANTHER" id="PTHR33371">
    <property type="entry name" value="INTERMEMBRANE PHOSPHOLIPID TRANSPORT SYSTEM BINDING PROTEIN MLAD-RELATED"/>
    <property type="match status" value="1"/>
</dbReference>
<comment type="caution">
    <text evidence="4">The sequence shown here is derived from an EMBL/GenBank/DDBJ whole genome shotgun (WGS) entry which is preliminary data.</text>
</comment>
<evidence type="ECO:0000259" key="2">
    <source>
        <dbReference type="Pfam" id="PF02470"/>
    </source>
</evidence>
<evidence type="ECO:0000313" key="4">
    <source>
        <dbReference type="EMBL" id="NNM47458.1"/>
    </source>
</evidence>
<feature type="domain" description="Mce/MlaD" evidence="2">
    <location>
        <begin position="39"/>
        <end position="113"/>
    </location>
</feature>
<dbReference type="GO" id="GO:0005576">
    <property type="term" value="C:extracellular region"/>
    <property type="evidence" value="ECO:0007669"/>
    <property type="project" value="TreeGrafter"/>
</dbReference>
<dbReference type="RefSeq" id="WP_171244596.1">
    <property type="nucleotide sequence ID" value="NZ_JABEPQ010000004.1"/>
</dbReference>